<dbReference type="InterPro" id="IPR036291">
    <property type="entry name" value="NAD(P)-bd_dom_sf"/>
</dbReference>
<dbReference type="EMBL" id="BNCD01000036">
    <property type="protein sequence ID" value="GHH88399.1"/>
    <property type="molecule type" value="Genomic_DNA"/>
</dbReference>
<feature type="region of interest" description="N-terminal hotdog fold" evidence="9">
    <location>
        <begin position="3110"/>
        <end position="3237"/>
    </location>
</feature>
<feature type="domain" description="Ketosynthase family 3 (KS3)" evidence="13">
    <location>
        <begin position="2165"/>
        <end position="2591"/>
    </location>
</feature>
<evidence type="ECO:0000259" key="12">
    <source>
        <dbReference type="PROSITE" id="PS50075"/>
    </source>
</evidence>
<dbReference type="FunFam" id="3.40.50.720:FF:000209">
    <property type="entry name" value="Polyketide synthase Pks12"/>
    <property type="match status" value="1"/>
</dbReference>
<dbReference type="Gene3D" id="3.40.50.720">
    <property type="entry name" value="NAD(P)-binding Rossmann-like Domain"/>
    <property type="match status" value="2"/>
</dbReference>
<keyword evidence="4" id="KW-0597">Phosphoprotein</keyword>
<feature type="coiled-coil region" evidence="10">
    <location>
        <begin position="14"/>
        <end position="41"/>
    </location>
</feature>
<dbReference type="PROSITE" id="PS00606">
    <property type="entry name" value="KS3_1"/>
    <property type="match status" value="2"/>
</dbReference>
<dbReference type="InterPro" id="IPR042104">
    <property type="entry name" value="PKS_dehydratase_sf"/>
</dbReference>
<dbReference type="InterPro" id="IPR011032">
    <property type="entry name" value="GroES-like_sf"/>
</dbReference>
<evidence type="ECO:0000256" key="6">
    <source>
        <dbReference type="ARBA" id="ARBA00023194"/>
    </source>
</evidence>
<dbReference type="SUPFAM" id="SSF55048">
    <property type="entry name" value="Probable ACP-binding domain of malonyl-CoA ACP transacylase"/>
    <property type="match status" value="2"/>
</dbReference>
<dbReference type="InterPro" id="IPR013154">
    <property type="entry name" value="ADH-like_N"/>
</dbReference>
<dbReference type="FunFam" id="3.40.47.10:FF:000019">
    <property type="entry name" value="Polyketide synthase type I"/>
    <property type="match status" value="2"/>
</dbReference>
<evidence type="ECO:0000256" key="1">
    <source>
        <dbReference type="ARBA" id="ARBA00001957"/>
    </source>
</evidence>
<dbReference type="InterPro" id="IPR036299">
    <property type="entry name" value="Polyketide_synth_docking_sf"/>
</dbReference>
<dbReference type="CDD" id="cd00833">
    <property type="entry name" value="PKS"/>
    <property type="match status" value="2"/>
</dbReference>
<dbReference type="InterPro" id="IPR055123">
    <property type="entry name" value="SpnB-like_Rossmann"/>
</dbReference>
<keyword evidence="8" id="KW-0012">Acyltransferase</keyword>
<feature type="region of interest" description="Disordered" evidence="11">
    <location>
        <begin position="3233"/>
        <end position="3253"/>
    </location>
</feature>
<dbReference type="InterPro" id="IPR009081">
    <property type="entry name" value="PP-bd_ACP"/>
</dbReference>
<dbReference type="SUPFAM" id="SSF101173">
    <property type="entry name" value="Docking domain B of the erythromycin polyketide synthase (DEBS)"/>
    <property type="match status" value="1"/>
</dbReference>
<evidence type="ECO:0000256" key="11">
    <source>
        <dbReference type="SAM" id="MobiDB-lite"/>
    </source>
</evidence>
<feature type="domain" description="PKS/mFAS DH" evidence="14">
    <location>
        <begin position="972"/>
        <end position="1256"/>
    </location>
</feature>
<dbReference type="SMART" id="SM00827">
    <property type="entry name" value="PKS_AT"/>
    <property type="match status" value="2"/>
</dbReference>
<dbReference type="PANTHER" id="PTHR43775">
    <property type="entry name" value="FATTY ACID SYNTHASE"/>
    <property type="match status" value="1"/>
</dbReference>
<dbReference type="InterPro" id="IPR001227">
    <property type="entry name" value="Ac_transferase_dom_sf"/>
</dbReference>
<dbReference type="InterPro" id="IPR014030">
    <property type="entry name" value="Ketoacyl_synth_N"/>
</dbReference>
<evidence type="ECO:0000256" key="4">
    <source>
        <dbReference type="ARBA" id="ARBA00022553"/>
    </source>
</evidence>
<dbReference type="FunFam" id="3.40.366.10:FF:000002">
    <property type="entry name" value="Probable polyketide synthase 2"/>
    <property type="match status" value="2"/>
</dbReference>
<comment type="pathway">
    <text evidence="2">Antibiotic biosynthesis.</text>
</comment>
<dbReference type="Gene3D" id="3.40.47.10">
    <property type="match status" value="2"/>
</dbReference>
<keyword evidence="7" id="KW-0511">Multifunctional enzyme</keyword>
<dbReference type="Pfam" id="PF02801">
    <property type="entry name" value="Ketoacyl-synt_C"/>
    <property type="match status" value="2"/>
</dbReference>
<sequence>MNAVSGGQAATVNEARLRDYLRRATADLKRANRRLRDAEAREHEPIAIVSMSCRFPGGAGSPEELWRLLADGADTMGEFPAARGWDTEALYAADPDSTGRTYAREGAFVGDADAFDAEFFGVNPREALAMDPQQRLLLEASWEVLERAGIVPADLRGRPVGVFTGTNGQDYARLLLGHLEAVEGYLATGNSASVVSGRVSYALGFEGPAVTLDTACSASLVAIHLACQALRSGECEMVLAGGATVMATPTVFTEFSRQRGLAPDGRCKAFAAAADGTGWGEGAGVLLLERLSEARRNGHPVLAVIRGTAVNQDGASNGLTAPNGPSQQRVIRAALAAAGLGPEDVDAVEGHGTGTTLGDPIEAQALLATYGRDRPADRPLWLGSIKSNIGHTQAAAGVAGIIKMVQAMRHGVLPRTLHVDEPTPHVDWSAGGVRLLTEATPWPASDHPRCAAVSSFGISGTNAHVILQEAPPAPVPAAAPEDGGTGQAADGPDLGVPPGVPLPLVVSARTEEALRGQAARLRDLVGSAGTGAEPADLAFSLATTRTHFAHRAAVLAADGAALRSGLDALAAGESTGHLVRGEVPGAGGGAAKGRRVAFLFSGQGSQRPGMGRDLYEAFPVFAAALDEVCALLDPRLDRPLKQVMFAAADSAEAALLDLTVYTQAALFAFETALFRLLAHWGVTPDVLIGHSVGELTAAHVAGVLSLADACTLVAARGRLMQELPAGGAMVALEAAEDEVRASLGDHAGVDVAAVNGPAATVVSGDEGAVLALAADWAARGRRTKRLAVSHAFHSARMEPMLAEFRRVAAGLDFRRPEIPVVSNLTGTLADPERLRAADYWVDHVRGAVLFHQGVRYLADLGVATCLELGPDATLTAMAAACLAAGQDTGGAAAQADTVLLAGCRRGRPETRTLMAAVAGLHVQGHGVRWAALLGGARRVELPTYAFQRRRFWPDVSAVLGDVSAVGPGPAGHPLLSATMSLAATDVHLLTGRISDATHPMLADHVVLGSVLLPGTAFVELALQGARHVGCQEVAELTLRAPLVLAPRAAVQLQVQVDAPDESGRRPVAIHSRPHPAGDTAAESGAWTCHATGLLAAGAPAAADTAFAAGAWPPPGARALDVEGLYARFEAAGLSYGPHFRGLRGAWRLGDDVYAEVALDEGADADTGRYGLHPALLDAALQAAVLHDDPAGAPRRPKLPFAWAGVSLHSAGADRLRVRVSATGRDEVALTVADADGTPVASVGSLTARPVSAEQLASARTGHDWLLRLDWVPAPDTGTGPAAGRWAVLGDDTPVPAGVDAEGYPDLVALRAAIGSGAPVPDVVLAACPPAGGADPAAGAHLAAVRALGLVQEWLGGGAPAGARLAVLTRGAVGTRAGEPVADLAAASVWGLLRSAQTENPGRFVLVDLEAGAAGRAAVDVLPAALAAGEPQIAVRDGKPWVARLVRAGAPALAVPRDGGPWRIDVAAPGTVDDLAVVPAEDVAGEPAEGQVRIAVRAAGLNFRDVLIALGMYPGRALVGSEAAGVVTGVGPGVTGLVPGDRVMGLFSGCMADTAVTDHRMLVRIPDGWSFAQAATTPIAFLTAYYGLVDLGGLRPGQRILIHSAAGGVGMAATQLARHLGAEVFGTASPPKWDVLRGAGLDDAHIANSRTLDFERQVMAATGGEGVDLVLDSLAHEFVDASLRLLPRGGRFLEMGKSDIRDAEQVAGARPGVAYRAFDLIEAGPDRMHEMFTALLELFDAGVLRPLPVLAFDMGQAPEAFKFMSQARHTGKLALTLPPALDPEGTVLVTGGTGALGSVLARHLVTRHGVRHLLLTSRRGADAAGAGELRAELTALGAEVTVAACDAADPGAVGDLLAAVPDDRPLTAVIHTAGVLDDTTVGALTPERIHTVLRPKADAAWHLHRLTRGLDLAAFVVYSSVAGTLGAPGQANYAAANTFLDALATHRRARGLPATSLAWGLWAQAGGMAGGQDDAIRGRLGRTGLVPLPTPEALALFDAALADPRPVLVPAALDAATLASAADAGTLPPALRALLDGRTGTAPRAQAARRGTPSALKQRLAGLGAADRDHLLLRLVRENIADALGHSTADAVPQDRPFKDLGFDSLTAVELRNRLGNATGLQLPATLVFDHPTATALAAHLAELVGGGTADATAGPAPRALAPDAGEPIAIVGMACHYPGGVHSPDDLWDLVAEGRDGITAFPTDRGWPLEGLFDPDPDRPGTTYVKEGGFLHDAALFDAEFFGMSPREALATDPQQRLLLETAWETLEDAGIAPGTLRGSQTGVFVGMSGQHYAAGAAGTPSAVEGFLLTGTTSSVASGRIAYTLGLEGPAITVDTACSSSLVALHSACRALRGGECDMALAGGVAVMAAPGIFIEFSKQRGLAPDGRCKPFGAGADGTGWGEGVGLVLVERLSDAERLGHRVLAVVRDSAVNQDGASNGLTAPNGPSQQRVITKALAGAGLAPSDIDAVEAHGTGTSLGDPIEAQALLATYGSKRSADRPLWLGSIKSNIGHTQAAAGIAGVIKMVQAMRHGVLPRSLGSEEPSPHVDWESGAVRLLDEAVAWPDTGRPRRAAVSAFGISGTNAHVILEQAQAADDRDAAHGNAAADGDGAPRTAAVLPWAVSARTEEALHEQAGRLAAHVRAHPGATPEQVAHALATTRETFAHRAVVIGHDREEFLTGLHALAAGEPGSLLVRGVAAPAPGRTVFVFPGQGSQWAGMAVDLLDAAERFPAFAEHLGACAEALGRYTDWDLVDVLRGAPGAADLQRVDVVQPALFAVMTSLAHLWMAHGVRPDAVIGHSQGEIAAAYVAGGLSLDDAARVVALRSRALTALAGTGAMASVPASAAEVEEELAGWGGRISVAAVNGPAATVVSGDPDAVRDLVDAYRAGDVRARMIPVDYASHCAHIEPIRDELLRLLAPVRPRTGSVPFYSTVTGAELDTAGLDAAYWYTNLRQRVQLAQATAALLEGGHRLFVEASPHPVLTFGLEQNFTGGAGTGSQGGARGADGSGGADGSRGGDRQVAAVGAAAAVAIGTLRRDREGPAEFLAALAQAHVHGTAVDWPSTLPAPRTPAAGVPLPTYPFQRRRYWLEPSGAAGDVGSAGLDGTGHPLLGAALALADGAGHVLTGRLSLRSHPWLADHTVLDTVVLPGTAFVELALGAAEQAGAGGCTLEDLTLQAPLVLAAEDAVQLQVVVDAPDGAGRRTLAVHSRPQGATADIAWTRHATGLLAGTAPAAPQPSGPTAWPPPGATPVDTGDLYQRFAGIGLGYGPVFQGLRAAWQQDGQYFAEVDLPEDTEVTGFGLHPALLDAALHTVALSVAGSKDLPAAGPGAGGGALLPFSWSGVTLHATGARTLRVRIAPAGEGAVALEAADGTGAPVASVAALRLRPVDAAQLAPAGRSGALYRLDWVPLTVPQAPGRGAWAVLGELPAALLPDGTAVDGYPDLAALRKAVEAGDPAPELVLAAPAVEPGPSPAAAARAAASQVLALVQGWLADERLAAARLVVVTRGAVAAGDGSGAADLAGASVWGLVRSAQSENPGRFVLLDAENTSDTAATTSAAAAPGTTRTTAITALTGTTDVSAVVAGALATDEPQIAVRAGQAFVPRLAKPAPEDARTGQGGVLDPERTVLVTGGTGTLGALVARHLVTRHGVRHLLLTSRRGPDAPGARELAAELTGRGAQVTVTACDTADAGDVGKLLAQLPPERPLTAVVHAAGVLDDATVGALTPDRLDTVLRPKADAAWNLHEATAGSGLAAFVLFSSLAGTLGAPGQANYAAANTFLDALATHRRAQGLPATSLAWGLWAEGSGMTGHLKDADSGRMNRGGLAPLATDDALALLDAALAGGDPLVLPARLDTAALHRQAAAGVLPPVLRGLVRTPARRAESGGAALPQRLAGRTGAEQHRIVLDAVRAQIAAVLGHDTPAGIEPERAFKEMGFDSLMAVELRNRLGAVTGLRLPATLVFDHPTADALAGYVRGEIAPGEVSASAAVLADLDRIEAALAALAPDGDGSAQVTRRLRSLTERFAGPEEAADDGAGSVREQIEAASAEEIFDFIDRELGDG</sequence>
<dbReference type="GO" id="GO:0016491">
    <property type="term" value="F:oxidoreductase activity"/>
    <property type="evidence" value="ECO:0007669"/>
    <property type="project" value="InterPro"/>
</dbReference>
<dbReference type="FunFam" id="3.90.180.10:FF:000032">
    <property type="entry name" value="Probable polyketide synthase pks1"/>
    <property type="match status" value="1"/>
</dbReference>
<dbReference type="InterPro" id="IPR016036">
    <property type="entry name" value="Malonyl_transacylase_ACP-bd"/>
</dbReference>
<feature type="active site" description="Proton acceptor; for dehydratase activity" evidence="9">
    <location>
        <position position="3142"/>
    </location>
</feature>
<dbReference type="Pfam" id="PF14765">
    <property type="entry name" value="PS-DH"/>
    <property type="match status" value="2"/>
</dbReference>
<evidence type="ECO:0000259" key="13">
    <source>
        <dbReference type="PROSITE" id="PS52004"/>
    </source>
</evidence>
<dbReference type="Pfam" id="PF13602">
    <property type="entry name" value="ADH_zinc_N_2"/>
    <property type="match status" value="1"/>
</dbReference>
<keyword evidence="5" id="KW-0808">Transferase</keyword>
<dbReference type="Pfam" id="PF08659">
    <property type="entry name" value="KR"/>
    <property type="match status" value="2"/>
</dbReference>
<dbReference type="PROSITE" id="PS52019">
    <property type="entry name" value="PKS_MFAS_DH"/>
    <property type="match status" value="2"/>
</dbReference>
<dbReference type="SMART" id="SM00829">
    <property type="entry name" value="PKS_ER"/>
    <property type="match status" value="1"/>
</dbReference>
<dbReference type="GO" id="GO:0033068">
    <property type="term" value="P:macrolide biosynthetic process"/>
    <property type="evidence" value="ECO:0007669"/>
    <property type="project" value="UniProtKB-ARBA"/>
</dbReference>
<feature type="active site" description="Proton donor; for dehydratase activity" evidence="9">
    <location>
        <position position="3310"/>
    </location>
</feature>
<dbReference type="PROSITE" id="PS52004">
    <property type="entry name" value="KS3_2"/>
    <property type="match status" value="2"/>
</dbReference>
<dbReference type="Pfam" id="PF21089">
    <property type="entry name" value="PKS_DH_N"/>
    <property type="match status" value="2"/>
</dbReference>
<keyword evidence="16" id="KW-1185">Reference proteome</keyword>
<dbReference type="InterPro" id="IPR036736">
    <property type="entry name" value="ACP-like_sf"/>
</dbReference>
<dbReference type="InterPro" id="IPR049900">
    <property type="entry name" value="PKS_mFAS_DH"/>
</dbReference>
<dbReference type="InterPro" id="IPR016035">
    <property type="entry name" value="Acyl_Trfase/lysoPLipase"/>
</dbReference>
<evidence type="ECO:0000256" key="10">
    <source>
        <dbReference type="SAM" id="Coils"/>
    </source>
</evidence>
<dbReference type="InterPro" id="IPR050091">
    <property type="entry name" value="PKS_NRPS_Biosynth_Enz"/>
</dbReference>
<dbReference type="GO" id="GO:0031177">
    <property type="term" value="F:phosphopantetheine binding"/>
    <property type="evidence" value="ECO:0007669"/>
    <property type="project" value="InterPro"/>
</dbReference>
<dbReference type="InterPro" id="IPR018201">
    <property type="entry name" value="Ketoacyl_synth_AS"/>
</dbReference>
<keyword evidence="3" id="KW-0596">Phosphopantetheine</keyword>
<dbReference type="SMART" id="SM00822">
    <property type="entry name" value="PKS_KR"/>
    <property type="match status" value="2"/>
</dbReference>
<dbReference type="GO" id="GO:0008270">
    <property type="term" value="F:zinc ion binding"/>
    <property type="evidence" value="ECO:0007669"/>
    <property type="project" value="InterPro"/>
</dbReference>
<dbReference type="Pfam" id="PF08990">
    <property type="entry name" value="Docking"/>
    <property type="match status" value="1"/>
</dbReference>
<feature type="domain" description="Carrier" evidence="12">
    <location>
        <begin position="2069"/>
        <end position="2144"/>
    </location>
</feature>
<dbReference type="InterPro" id="IPR014031">
    <property type="entry name" value="Ketoacyl_synth_C"/>
</dbReference>
<dbReference type="GO" id="GO:0004312">
    <property type="term" value="F:fatty acid synthase activity"/>
    <property type="evidence" value="ECO:0007669"/>
    <property type="project" value="TreeGrafter"/>
</dbReference>
<dbReference type="Pfam" id="PF22953">
    <property type="entry name" value="SpnB_Rossmann"/>
    <property type="match status" value="2"/>
</dbReference>
<proteinExistence type="predicted"/>
<dbReference type="InterPro" id="IPR049551">
    <property type="entry name" value="PKS_DH_C"/>
</dbReference>
<dbReference type="InterPro" id="IPR006162">
    <property type="entry name" value="Ppantetheine_attach_site"/>
</dbReference>
<evidence type="ECO:0000313" key="15">
    <source>
        <dbReference type="EMBL" id="GHH88399.1"/>
    </source>
</evidence>
<comment type="cofactor">
    <cofactor evidence="1">
        <name>pantetheine 4'-phosphate</name>
        <dbReference type="ChEBI" id="CHEBI:47942"/>
    </cofactor>
</comment>
<dbReference type="Gene3D" id="3.90.180.10">
    <property type="entry name" value="Medium-chain alcohol dehydrogenases, catalytic domain"/>
    <property type="match status" value="1"/>
</dbReference>
<dbReference type="SMART" id="SM01294">
    <property type="entry name" value="PKS_PP_betabranch"/>
    <property type="match status" value="2"/>
</dbReference>
<dbReference type="InterPro" id="IPR049552">
    <property type="entry name" value="PKS_DH_N"/>
</dbReference>
<feature type="region of interest" description="Disordered" evidence="11">
    <location>
        <begin position="473"/>
        <end position="494"/>
    </location>
</feature>
<evidence type="ECO:0000256" key="5">
    <source>
        <dbReference type="ARBA" id="ARBA00022679"/>
    </source>
</evidence>
<dbReference type="Pfam" id="PF08240">
    <property type="entry name" value="ADH_N"/>
    <property type="match status" value="1"/>
</dbReference>
<dbReference type="PROSITE" id="PS01162">
    <property type="entry name" value="QOR_ZETA_CRYSTAL"/>
    <property type="match status" value="1"/>
</dbReference>
<dbReference type="Gene3D" id="3.40.50.11460">
    <property type="match status" value="1"/>
</dbReference>
<dbReference type="InterPro" id="IPR032821">
    <property type="entry name" value="PKS_assoc"/>
</dbReference>
<feature type="compositionally biased region" description="Pro residues" evidence="11">
    <location>
        <begin position="3237"/>
        <end position="3251"/>
    </location>
</feature>
<evidence type="ECO:0000256" key="3">
    <source>
        <dbReference type="ARBA" id="ARBA00022450"/>
    </source>
</evidence>
<dbReference type="SMART" id="SM00823">
    <property type="entry name" value="PKS_PP"/>
    <property type="match status" value="2"/>
</dbReference>
<gene>
    <name evidence="15" type="ORF">GCM10018793_67920</name>
</gene>
<dbReference type="SUPFAM" id="SSF51735">
    <property type="entry name" value="NAD(P)-binding Rossmann-fold domains"/>
    <property type="match status" value="5"/>
</dbReference>
<organism evidence="15 16">
    <name type="scientific">Streptomyces sulfonofaciens</name>
    <dbReference type="NCBI Taxonomy" id="68272"/>
    <lineage>
        <taxon>Bacteria</taxon>
        <taxon>Bacillati</taxon>
        <taxon>Actinomycetota</taxon>
        <taxon>Actinomycetes</taxon>
        <taxon>Kitasatosporales</taxon>
        <taxon>Streptomycetaceae</taxon>
        <taxon>Streptomyces</taxon>
    </lineage>
</organism>
<dbReference type="InterPro" id="IPR013968">
    <property type="entry name" value="PKS_KR"/>
</dbReference>
<dbReference type="InterPro" id="IPR020843">
    <property type="entry name" value="ER"/>
</dbReference>
<evidence type="ECO:0000256" key="8">
    <source>
        <dbReference type="ARBA" id="ARBA00023315"/>
    </source>
</evidence>
<dbReference type="InterPro" id="IPR014043">
    <property type="entry name" value="Acyl_transferase_dom"/>
</dbReference>
<dbReference type="Pfam" id="PF00550">
    <property type="entry name" value="PP-binding"/>
    <property type="match status" value="2"/>
</dbReference>
<dbReference type="InterPro" id="IPR002364">
    <property type="entry name" value="Quin_OxRdtase/zeta-crystal_CS"/>
</dbReference>
<dbReference type="Pfam" id="PF16197">
    <property type="entry name" value="KAsynt_C_assoc"/>
    <property type="match status" value="2"/>
</dbReference>
<dbReference type="PROSITE" id="PS50075">
    <property type="entry name" value="CARRIER"/>
    <property type="match status" value="2"/>
</dbReference>
<dbReference type="SUPFAM" id="SSF47336">
    <property type="entry name" value="ACP-like"/>
    <property type="match status" value="2"/>
</dbReference>
<dbReference type="InterPro" id="IPR015083">
    <property type="entry name" value="NorB/c/GfsB-D-like_docking"/>
</dbReference>
<dbReference type="GO" id="GO:0006633">
    <property type="term" value="P:fatty acid biosynthetic process"/>
    <property type="evidence" value="ECO:0007669"/>
    <property type="project" value="InterPro"/>
</dbReference>
<feature type="domain" description="PKS/mFAS DH" evidence="14">
    <location>
        <begin position="3110"/>
        <end position="3397"/>
    </location>
</feature>
<evidence type="ECO:0000256" key="2">
    <source>
        <dbReference type="ARBA" id="ARBA00004792"/>
    </source>
</evidence>
<evidence type="ECO:0000256" key="7">
    <source>
        <dbReference type="ARBA" id="ARBA00023268"/>
    </source>
</evidence>
<dbReference type="InterPro" id="IPR020807">
    <property type="entry name" value="PKS_DH"/>
</dbReference>
<evidence type="ECO:0000259" key="14">
    <source>
        <dbReference type="PROSITE" id="PS52019"/>
    </source>
</evidence>
<dbReference type="SUPFAM" id="SSF50129">
    <property type="entry name" value="GroES-like"/>
    <property type="match status" value="1"/>
</dbReference>
<dbReference type="SMART" id="SM00825">
    <property type="entry name" value="PKS_KS"/>
    <property type="match status" value="2"/>
</dbReference>
<dbReference type="InterPro" id="IPR016039">
    <property type="entry name" value="Thiolase-like"/>
</dbReference>
<dbReference type="SUPFAM" id="SSF53901">
    <property type="entry name" value="Thiolase-like"/>
    <property type="match status" value="2"/>
</dbReference>
<feature type="active site" description="Proton donor; for dehydratase activity" evidence="9">
    <location>
        <position position="1177"/>
    </location>
</feature>
<comment type="caution">
    <text evidence="15">The sequence shown here is derived from an EMBL/GenBank/DDBJ whole genome shotgun (WGS) entry which is preliminary data.</text>
</comment>
<dbReference type="CDD" id="cd08956">
    <property type="entry name" value="KR_3_FAS_SDR_x"/>
    <property type="match status" value="2"/>
</dbReference>
<dbReference type="CDD" id="cd05195">
    <property type="entry name" value="enoyl_red"/>
    <property type="match status" value="1"/>
</dbReference>
<dbReference type="SUPFAM" id="SSF52151">
    <property type="entry name" value="FabD/lysophospholipase-like"/>
    <property type="match status" value="2"/>
</dbReference>
<dbReference type="PROSITE" id="PS00012">
    <property type="entry name" value="PHOSPHOPANTETHEINE"/>
    <property type="match status" value="2"/>
</dbReference>
<dbReference type="Pfam" id="PF00109">
    <property type="entry name" value="ketoacyl-synt"/>
    <property type="match status" value="2"/>
</dbReference>
<feature type="compositionally biased region" description="Gly residues" evidence="11">
    <location>
        <begin position="2995"/>
        <end position="3016"/>
    </location>
</feature>
<dbReference type="PANTHER" id="PTHR43775:SF51">
    <property type="entry name" value="INACTIVE PHENOLPHTHIOCEROL SYNTHESIS POLYKETIDE SYNTHASE TYPE I PKS1-RELATED"/>
    <property type="match status" value="1"/>
</dbReference>
<dbReference type="InterPro" id="IPR057326">
    <property type="entry name" value="KR_dom"/>
</dbReference>
<feature type="region of interest" description="N-terminal hotdog fold" evidence="9">
    <location>
        <begin position="972"/>
        <end position="1101"/>
    </location>
</feature>
<keyword evidence="6" id="KW-0045">Antibiotic biosynthesis</keyword>
<dbReference type="FunFam" id="1.10.1200.10:FF:000007">
    <property type="entry name" value="Probable polyketide synthase pks17"/>
    <property type="match status" value="2"/>
</dbReference>
<dbReference type="InterPro" id="IPR020806">
    <property type="entry name" value="PKS_PP-bd"/>
</dbReference>
<feature type="active site" description="Proton acceptor; for dehydratase activity" evidence="9">
    <location>
        <position position="1004"/>
    </location>
</feature>
<keyword evidence="10" id="KW-0175">Coiled coil</keyword>
<evidence type="ECO:0000313" key="16">
    <source>
        <dbReference type="Proteomes" id="UP000603708"/>
    </source>
</evidence>
<dbReference type="GO" id="GO:0004315">
    <property type="term" value="F:3-oxoacyl-[acyl-carrier-protein] synthase activity"/>
    <property type="evidence" value="ECO:0007669"/>
    <property type="project" value="InterPro"/>
</dbReference>
<feature type="domain" description="Carrier" evidence="12">
    <location>
        <begin position="3904"/>
        <end position="3982"/>
    </location>
</feature>
<evidence type="ECO:0008006" key="17">
    <source>
        <dbReference type="Google" id="ProtNLM"/>
    </source>
</evidence>
<feature type="domain" description="Ketosynthase family 3 (KS3)" evidence="13">
    <location>
        <begin position="43"/>
        <end position="469"/>
    </location>
</feature>
<name>A0A919GPF6_9ACTN</name>
<feature type="region of interest" description="C-terminal hotdog fold" evidence="9">
    <location>
        <begin position="3251"/>
        <end position="3397"/>
    </location>
</feature>
<feature type="region of interest" description="Disordered" evidence="11">
    <location>
        <begin position="2995"/>
        <end position="3020"/>
    </location>
</feature>
<feature type="region of interest" description="C-terminal hotdog fold" evidence="9">
    <location>
        <begin position="1116"/>
        <end position="1256"/>
    </location>
</feature>
<dbReference type="Proteomes" id="UP000603708">
    <property type="component" value="Unassembled WGS sequence"/>
</dbReference>
<reference evidence="15" key="2">
    <citation type="submission" date="2020-09" db="EMBL/GenBank/DDBJ databases">
        <authorList>
            <person name="Sun Q."/>
            <person name="Ohkuma M."/>
        </authorList>
    </citation>
    <scope>NUCLEOTIDE SEQUENCE</scope>
    <source>
        <strain evidence="15">JCM 5069</strain>
    </source>
</reference>
<dbReference type="Gene3D" id="3.30.70.3290">
    <property type="match status" value="2"/>
</dbReference>
<dbReference type="SMART" id="SM00826">
    <property type="entry name" value="PKS_DH"/>
    <property type="match status" value="2"/>
</dbReference>
<protein>
    <recommendedName>
        <fullName evidence="17">Polyketide synthase</fullName>
    </recommendedName>
</protein>
<dbReference type="Gene3D" id="3.40.366.10">
    <property type="entry name" value="Malonyl-Coenzyme A Acyl Carrier Protein, domain 2"/>
    <property type="match status" value="2"/>
</dbReference>
<reference evidence="15" key="1">
    <citation type="journal article" date="2014" name="Int. J. Syst. Evol. Microbiol.">
        <title>Complete genome sequence of Corynebacterium casei LMG S-19264T (=DSM 44701T), isolated from a smear-ripened cheese.</title>
        <authorList>
            <consortium name="US DOE Joint Genome Institute (JGI-PGF)"/>
            <person name="Walter F."/>
            <person name="Albersmeier A."/>
            <person name="Kalinowski J."/>
            <person name="Ruckert C."/>
        </authorList>
    </citation>
    <scope>NUCLEOTIDE SEQUENCE</scope>
    <source>
        <strain evidence="15">JCM 5069</strain>
    </source>
</reference>
<accession>A0A919GPF6</accession>
<dbReference type="Gene3D" id="1.10.1200.10">
    <property type="entry name" value="ACP-like"/>
    <property type="match status" value="2"/>
</dbReference>
<dbReference type="Gene3D" id="3.10.129.110">
    <property type="entry name" value="Polyketide synthase dehydratase"/>
    <property type="match status" value="2"/>
</dbReference>
<dbReference type="InterPro" id="IPR020841">
    <property type="entry name" value="PKS_Beta-ketoAc_synthase_dom"/>
</dbReference>
<dbReference type="Pfam" id="PF00698">
    <property type="entry name" value="Acyl_transf_1"/>
    <property type="match status" value="2"/>
</dbReference>
<evidence type="ECO:0000256" key="9">
    <source>
        <dbReference type="PROSITE-ProRule" id="PRU01363"/>
    </source>
</evidence>
<dbReference type="RefSeq" id="WP_189938808.1">
    <property type="nucleotide sequence ID" value="NZ_BNCD01000036.1"/>
</dbReference>